<evidence type="ECO:0000313" key="8">
    <source>
        <dbReference type="Proteomes" id="UP000249204"/>
    </source>
</evidence>
<comment type="similarity">
    <text evidence="1 4">Belongs to the D-isomer specific 2-hydroxyacid dehydrogenase family.</text>
</comment>
<gene>
    <name evidence="7" type="ORF">DN757_24920</name>
</gene>
<evidence type="ECO:0000256" key="3">
    <source>
        <dbReference type="ARBA" id="ARBA00023027"/>
    </source>
</evidence>
<feature type="domain" description="D-isomer specific 2-hydroxyacid dehydrogenase catalytic" evidence="5">
    <location>
        <begin position="25"/>
        <end position="316"/>
    </location>
</feature>
<dbReference type="Pfam" id="PF02826">
    <property type="entry name" value="2-Hacid_dh_C"/>
    <property type="match status" value="1"/>
</dbReference>
<proteinExistence type="inferred from homology"/>
<dbReference type="InterPro" id="IPR036291">
    <property type="entry name" value="NAD(P)-bd_dom_sf"/>
</dbReference>
<dbReference type="RefSeq" id="WP_111272877.1">
    <property type="nucleotide sequence ID" value="NZ_QKWW01000085.1"/>
</dbReference>
<dbReference type="AlphaFoldDB" id="A0A2W6NCY4"/>
<keyword evidence="2 4" id="KW-0560">Oxidoreductase</keyword>
<protein>
    <submittedName>
        <fullName evidence="7">D-2-hydroxyacid dehydrogenase family protein</fullName>
    </submittedName>
</protein>
<organism evidence="7 8">
    <name type="scientific">Paenibacillus silvae</name>
    <dbReference type="NCBI Taxonomy" id="1325358"/>
    <lineage>
        <taxon>Bacteria</taxon>
        <taxon>Bacillati</taxon>
        <taxon>Bacillota</taxon>
        <taxon>Bacilli</taxon>
        <taxon>Bacillales</taxon>
        <taxon>Paenibacillaceae</taxon>
        <taxon>Paenibacillus</taxon>
    </lineage>
</organism>
<feature type="domain" description="D-isomer specific 2-hydroxyacid dehydrogenase NAD-binding" evidence="6">
    <location>
        <begin position="114"/>
        <end position="288"/>
    </location>
</feature>
<evidence type="ECO:0000256" key="1">
    <source>
        <dbReference type="ARBA" id="ARBA00005854"/>
    </source>
</evidence>
<sequence length="320" mass="34991">MRLRCAILDDYQNIALKMADWTKISDKVDVISFRTHFASEAEAAAELGDYDIIMLMRERTPFKASLLSQLPKLKLLITTGMRNASIDIKYAEGMGITVCGTASSSAPPTELTWALILGLTKNLIAENQSFQSAGPWQSTVCSDLSGKTLGLVGLGKIGTTMAQIGRAFGMNVLAWSQNLTPERAEAAGAQFAATKEQLLSQSDIVSIHLILSERTRHLIGETELKSMKKTAYLINTSRASIVDQDMLVKALHNHWIAGAGIDVFDVEPLPDSHPLRSTPNLLATPHLGYVSQNNYQTYYQHALEDIAAFLEGSPVRKLSV</sequence>
<dbReference type="SUPFAM" id="SSF52283">
    <property type="entry name" value="Formate/glycerate dehydrogenase catalytic domain-like"/>
    <property type="match status" value="1"/>
</dbReference>
<evidence type="ECO:0000259" key="6">
    <source>
        <dbReference type="Pfam" id="PF02826"/>
    </source>
</evidence>
<reference evidence="7 8" key="1">
    <citation type="submission" date="2018-06" db="EMBL/GenBank/DDBJ databases">
        <title>Isolation of heavy metals resistant Paenibacillus silvae NC2 from Gold-Copper mine in ZiJin, China.</title>
        <authorList>
            <person name="Xu J."/>
            <person name="Mazhar H.S."/>
            <person name="Rensing C."/>
        </authorList>
    </citation>
    <scope>NUCLEOTIDE SEQUENCE [LARGE SCALE GENOMIC DNA]</scope>
    <source>
        <strain evidence="7 8">NC2</strain>
    </source>
</reference>
<keyword evidence="3" id="KW-0520">NAD</keyword>
<evidence type="ECO:0000256" key="4">
    <source>
        <dbReference type="RuleBase" id="RU003719"/>
    </source>
</evidence>
<evidence type="ECO:0000256" key="2">
    <source>
        <dbReference type="ARBA" id="ARBA00023002"/>
    </source>
</evidence>
<dbReference type="PANTHER" id="PTHR42789">
    <property type="entry name" value="D-ISOMER SPECIFIC 2-HYDROXYACID DEHYDROGENASE FAMILY PROTEIN (AFU_ORTHOLOGUE AFUA_6G10090)"/>
    <property type="match status" value="1"/>
</dbReference>
<dbReference type="SUPFAM" id="SSF51735">
    <property type="entry name" value="NAD(P)-binding Rossmann-fold domains"/>
    <property type="match status" value="1"/>
</dbReference>
<evidence type="ECO:0000259" key="5">
    <source>
        <dbReference type="Pfam" id="PF00389"/>
    </source>
</evidence>
<dbReference type="CDD" id="cd12169">
    <property type="entry name" value="PGDH_like_1"/>
    <property type="match status" value="1"/>
</dbReference>
<dbReference type="InterPro" id="IPR050857">
    <property type="entry name" value="D-2-hydroxyacid_DH"/>
</dbReference>
<dbReference type="EMBL" id="QKWW01000085">
    <property type="protein sequence ID" value="PZT52838.1"/>
    <property type="molecule type" value="Genomic_DNA"/>
</dbReference>
<comment type="caution">
    <text evidence="7">The sequence shown here is derived from an EMBL/GenBank/DDBJ whole genome shotgun (WGS) entry which is preliminary data.</text>
</comment>
<dbReference type="GO" id="GO:0051287">
    <property type="term" value="F:NAD binding"/>
    <property type="evidence" value="ECO:0007669"/>
    <property type="project" value="InterPro"/>
</dbReference>
<dbReference type="Pfam" id="PF00389">
    <property type="entry name" value="2-Hacid_dh"/>
    <property type="match status" value="1"/>
</dbReference>
<dbReference type="PANTHER" id="PTHR42789:SF1">
    <property type="entry name" value="D-ISOMER SPECIFIC 2-HYDROXYACID DEHYDROGENASE FAMILY PROTEIN (AFU_ORTHOLOGUE AFUA_6G10090)"/>
    <property type="match status" value="1"/>
</dbReference>
<dbReference type="InterPro" id="IPR006140">
    <property type="entry name" value="D-isomer_DH_NAD-bd"/>
</dbReference>
<dbReference type="Gene3D" id="3.40.50.720">
    <property type="entry name" value="NAD(P)-binding Rossmann-like Domain"/>
    <property type="match status" value="2"/>
</dbReference>
<dbReference type="Proteomes" id="UP000249204">
    <property type="component" value="Unassembled WGS sequence"/>
</dbReference>
<evidence type="ECO:0000313" key="7">
    <source>
        <dbReference type="EMBL" id="PZT52838.1"/>
    </source>
</evidence>
<dbReference type="GO" id="GO:0016616">
    <property type="term" value="F:oxidoreductase activity, acting on the CH-OH group of donors, NAD or NADP as acceptor"/>
    <property type="evidence" value="ECO:0007669"/>
    <property type="project" value="InterPro"/>
</dbReference>
<name>A0A2W6NCY4_9BACL</name>
<accession>A0A2W6NCY4</accession>
<dbReference type="InterPro" id="IPR006139">
    <property type="entry name" value="D-isomer_2_OHA_DH_cat_dom"/>
</dbReference>